<comment type="catalytic activity">
    <reaction evidence="1">
        <text>ATP + protein L-histidine = ADP + protein N-phospho-L-histidine.</text>
        <dbReference type="EC" id="2.7.13.3"/>
    </reaction>
</comment>
<dbReference type="Proteomes" id="UP000466535">
    <property type="component" value="Unassembled WGS sequence"/>
</dbReference>
<dbReference type="PANTHER" id="PTHR44936">
    <property type="entry name" value="SENSOR PROTEIN CREC"/>
    <property type="match status" value="1"/>
</dbReference>
<dbReference type="Gene3D" id="6.10.340.10">
    <property type="match status" value="1"/>
</dbReference>
<dbReference type="GO" id="GO:0000160">
    <property type="term" value="P:phosphorelay signal transduction system"/>
    <property type="evidence" value="ECO:0007669"/>
    <property type="project" value="UniProtKB-KW"/>
</dbReference>
<proteinExistence type="predicted"/>
<feature type="domain" description="PAS" evidence="16">
    <location>
        <begin position="445"/>
        <end position="515"/>
    </location>
</feature>
<dbReference type="AlphaFoldDB" id="A0A6B0T6E2"/>
<keyword evidence="12" id="KW-0902">Two-component regulatory system</keyword>
<feature type="domain" description="HAMP" evidence="18">
    <location>
        <begin position="269"/>
        <end position="321"/>
    </location>
</feature>
<dbReference type="InterPro" id="IPR003594">
    <property type="entry name" value="HATPase_dom"/>
</dbReference>
<keyword evidence="14" id="KW-0807">Transducer</keyword>
<dbReference type="PROSITE" id="PS50885">
    <property type="entry name" value="HAMP"/>
    <property type="match status" value="1"/>
</dbReference>
<keyword evidence="7" id="KW-0812">Transmembrane</keyword>
<dbReference type="Gene3D" id="3.30.565.10">
    <property type="entry name" value="Histidine kinase-like ATPase, C-terminal domain"/>
    <property type="match status" value="1"/>
</dbReference>
<name>A0A6B0T6E2_9EURY</name>
<accession>A0A6B0T6E2</accession>
<protein>
    <recommendedName>
        <fullName evidence="3">histidine kinase</fullName>
        <ecNumber evidence="3">2.7.13.3</ecNumber>
    </recommendedName>
</protein>
<dbReference type="SMART" id="SM00387">
    <property type="entry name" value="HATPase_c"/>
    <property type="match status" value="1"/>
</dbReference>
<evidence type="ECO:0000256" key="5">
    <source>
        <dbReference type="ARBA" id="ARBA00022553"/>
    </source>
</evidence>
<dbReference type="GO" id="GO:0004673">
    <property type="term" value="F:protein histidine kinase activity"/>
    <property type="evidence" value="ECO:0007669"/>
    <property type="project" value="UniProtKB-EC"/>
</dbReference>
<evidence type="ECO:0000256" key="10">
    <source>
        <dbReference type="ARBA" id="ARBA00022840"/>
    </source>
</evidence>
<dbReference type="InterPro" id="IPR050980">
    <property type="entry name" value="2C_sensor_his_kinase"/>
</dbReference>
<dbReference type="PROSITE" id="PS50112">
    <property type="entry name" value="PAS"/>
    <property type="match status" value="2"/>
</dbReference>
<evidence type="ECO:0000256" key="8">
    <source>
        <dbReference type="ARBA" id="ARBA00022741"/>
    </source>
</evidence>
<dbReference type="EC" id="2.7.13.3" evidence="3"/>
<dbReference type="InterPro" id="IPR035965">
    <property type="entry name" value="PAS-like_dom_sf"/>
</dbReference>
<evidence type="ECO:0000256" key="9">
    <source>
        <dbReference type="ARBA" id="ARBA00022777"/>
    </source>
</evidence>
<dbReference type="Pfam" id="PF08448">
    <property type="entry name" value="PAS_4"/>
    <property type="match status" value="2"/>
</dbReference>
<dbReference type="GO" id="GO:0005886">
    <property type="term" value="C:plasma membrane"/>
    <property type="evidence" value="ECO:0007669"/>
    <property type="project" value="UniProtKB-SubCell"/>
</dbReference>
<gene>
    <name evidence="19" type="ORF">GRX03_05920</name>
</gene>
<evidence type="ECO:0000259" key="17">
    <source>
        <dbReference type="PROSITE" id="PS50113"/>
    </source>
</evidence>
<dbReference type="InterPro" id="IPR029151">
    <property type="entry name" value="Sensor-like_sf"/>
</dbReference>
<evidence type="ECO:0000259" key="15">
    <source>
        <dbReference type="PROSITE" id="PS50109"/>
    </source>
</evidence>
<dbReference type="OrthoDB" id="327291at2157"/>
<evidence type="ECO:0000256" key="13">
    <source>
        <dbReference type="ARBA" id="ARBA00023136"/>
    </source>
</evidence>
<dbReference type="InterPro" id="IPR000700">
    <property type="entry name" value="PAS-assoc_C"/>
</dbReference>
<dbReference type="SUPFAM" id="SSF55874">
    <property type="entry name" value="ATPase domain of HSP90 chaperone/DNA topoisomerase II/histidine kinase"/>
    <property type="match status" value="1"/>
</dbReference>
<sequence>MRLRRAFAIVIALVAIVLGVAVVSGFQLYEGAVSEQEQQSLETTAEATATQIEGLLAERSRTIELSASDPLMANASERRRAALRRIVRQTPYQGISVIDANGTMTAIESRGLSEENRSALLGQDFSDRTYFQRAMDGETYVSEPVEAETGNLIVTVSAPITRDGEPVGTLNGALHIRDGSFFETLTLTEDTDYEFAIRTADQQLYASASMPDASGGPTASATVDSTGWTVTTTRLDSTRDETRLVTGLQVAAGLLIVLSLVGFGVWFKRSNLNQIEELLAGFDRLADRSYGTQIAVGGAQEWDKIGARFNEVSEELARHERELKQYRQIVERVNDPITIQATDGSHELANHALTELSGYSRDEILGADESLYMDAESAERIEAKRREVLDTEQPVEFECTSTFERTGTEATFSTQLYPYYDEDGTLAGTLSVYRDVSTLKARETELEQYKRAVDGATDLICAIDDDGEYLFANPQYCAYHGVDPEELPGMQTTDLFDQEAYDYITEYTDRALDGETIKYKMTRTHPNEGTRILDVRYFPLETDGEVTGFVAVLRDVTEREERARQLRVVDRVLRHNLRNDLTVISLEAERIGAGANGEIADAAETIQDHADSLLTTSNKSRGITEILSEQADSCQVDVADVVRTAGADIADADVTIDAPDEATVSAAADLYRAIDELVTNAVVHSDRERPSISLSVDDTDEHVTITVADDGPGIPKMDRDVLESGRTIEDLYHGSGLGLWLVHWIVQRSGGSITVRDRSPRGSVIEIQLRKNGA</sequence>
<evidence type="ECO:0000313" key="20">
    <source>
        <dbReference type="Proteomes" id="UP000466535"/>
    </source>
</evidence>
<dbReference type="RefSeq" id="WP_159763293.1">
    <property type="nucleotide sequence ID" value="NZ_WUUT01000002.1"/>
</dbReference>
<evidence type="ECO:0000256" key="7">
    <source>
        <dbReference type="ARBA" id="ARBA00022692"/>
    </source>
</evidence>
<dbReference type="InterPro" id="IPR033479">
    <property type="entry name" value="dCache_1"/>
</dbReference>
<evidence type="ECO:0000256" key="6">
    <source>
        <dbReference type="ARBA" id="ARBA00022679"/>
    </source>
</evidence>
<keyword evidence="20" id="KW-1185">Reference proteome</keyword>
<evidence type="ECO:0000256" key="1">
    <source>
        <dbReference type="ARBA" id="ARBA00000085"/>
    </source>
</evidence>
<dbReference type="SUPFAM" id="SSF103190">
    <property type="entry name" value="Sensory domain-like"/>
    <property type="match status" value="1"/>
</dbReference>
<dbReference type="Pfam" id="PF02518">
    <property type="entry name" value="HATPase_c"/>
    <property type="match status" value="1"/>
</dbReference>
<dbReference type="InterPro" id="IPR004358">
    <property type="entry name" value="Sig_transdc_His_kin-like_C"/>
</dbReference>
<comment type="subcellular location">
    <subcellularLocation>
        <location evidence="2">Cell membrane</location>
        <topology evidence="2">Multi-pass membrane protein</topology>
    </subcellularLocation>
</comment>
<dbReference type="NCBIfam" id="TIGR00229">
    <property type="entry name" value="sensory_box"/>
    <property type="match status" value="2"/>
</dbReference>
<keyword evidence="10" id="KW-0067">ATP-binding</keyword>
<dbReference type="SUPFAM" id="SSF55785">
    <property type="entry name" value="PYP-like sensor domain (PAS domain)"/>
    <property type="match status" value="2"/>
</dbReference>
<organism evidence="19 20">
    <name type="scientific">Halovenus carboxidivorans</name>
    <dbReference type="NCBI Taxonomy" id="2692199"/>
    <lineage>
        <taxon>Archaea</taxon>
        <taxon>Methanobacteriati</taxon>
        <taxon>Methanobacteriota</taxon>
        <taxon>Stenosarchaea group</taxon>
        <taxon>Halobacteria</taxon>
        <taxon>Halobacteriales</taxon>
        <taxon>Haloarculaceae</taxon>
        <taxon>Halovenus</taxon>
    </lineage>
</organism>
<dbReference type="InterPro" id="IPR036890">
    <property type="entry name" value="HATPase_C_sf"/>
</dbReference>
<dbReference type="GO" id="GO:0005524">
    <property type="term" value="F:ATP binding"/>
    <property type="evidence" value="ECO:0007669"/>
    <property type="project" value="UniProtKB-KW"/>
</dbReference>
<dbReference type="PRINTS" id="PR00344">
    <property type="entry name" value="BCTRLSENSOR"/>
</dbReference>
<dbReference type="InterPro" id="IPR003660">
    <property type="entry name" value="HAMP_dom"/>
</dbReference>
<dbReference type="Pfam" id="PF02743">
    <property type="entry name" value="dCache_1"/>
    <property type="match status" value="1"/>
</dbReference>
<keyword evidence="6" id="KW-0808">Transferase</keyword>
<keyword evidence="9" id="KW-0418">Kinase</keyword>
<evidence type="ECO:0000259" key="18">
    <source>
        <dbReference type="PROSITE" id="PS50885"/>
    </source>
</evidence>
<dbReference type="InterPro" id="IPR005467">
    <property type="entry name" value="His_kinase_dom"/>
</dbReference>
<keyword evidence="4" id="KW-1003">Cell membrane</keyword>
<feature type="domain" description="PAS" evidence="16">
    <location>
        <begin position="322"/>
        <end position="392"/>
    </location>
</feature>
<dbReference type="PROSITE" id="PS50109">
    <property type="entry name" value="HIS_KIN"/>
    <property type="match status" value="1"/>
</dbReference>
<evidence type="ECO:0000256" key="3">
    <source>
        <dbReference type="ARBA" id="ARBA00012438"/>
    </source>
</evidence>
<dbReference type="InterPro" id="IPR013656">
    <property type="entry name" value="PAS_4"/>
</dbReference>
<dbReference type="CDD" id="cd12914">
    <property type="entry name" value="PDC1_DGC_like"/>
    <property type="match status" value="1"/>
</dbReference>
<evidence type="ECO:0000256" key="4">
    <source>
        <dbReference type="ARBA" id="ARBA00022475"/>
    </source>
</evidence>
<evidence type="ECO:0000256" key="14">
    <source>
        <dbReference type="ARBA" id="ARBA00023224"/>
    </source>
</evidence>
<feature type="domain" description="PAC" evidence="17">
    <location>
        <begin position="515"/>
        <end position="568"/>
    </location>
</feature>
<evidence type="ECO:0000256" key="2">
    <source>
        <dbReference type="ARBA" id="ARBA00004651"/>
    </source>
</evidence>
<dbReference type="InterPro" id="IPR000014">
    <property type="entry name" value="PAS"/>
</dbReference>
<evidence type="ECO:0000259" key="16">
    <source>
        <dbReference type="PROSITE" id="PS50112"/>
    </source>
</evidence>
<keyword evidence="8" id="KW-0547">Nucleotide-binding</keyword>
<keyword evidence="5" id="KW-0597">Phosphoprotein</keyword>
<evidence type="ECO:0000256" key="12">
    <source>
        <dbReference type="ARBA" id="ARBA00023012"/>
    </source>
</evidence>
<dbReference type="PROSITE" id="PS50113">
    <property type="entry name" value="PAC"/>
    <property type="match status" value="2"/>
</dbReference>
<dbReference type="PANTHER" id="PTHR44936:SF10">
    <property type="entry name" value="SENSOR PROTEIN RSTB"/>
    <property type="match status" value="1"/>
</dbReference>
<keyword evidence="11" id="KW-1133">Transmembrane helix</keyword>
<evidence type="ECO:0000313" key="19">
    <source>
        <dbReference type="EMBL" id="MXR51143.1"/>
    </source>
</evidence>
<evidence type="ECO:0000256" key="11">
    <source>
        <dbReference type="ARBA" id="ARBA00022989"/>
    </source>
</evidence>
<comment type="caution">
    <text evidence="19">The sequence shown here is derived from an EMBL/GenBank/DDBJ whole genome shotgun (WGS) entry which is preliminary data.</text>
</comment>
<reference evidence="19 20" key="1">
    <citation type="submission" date="2019-12" db="EMBL/GenBank/DDBJ databases">
        <title>Isolation and characterization of three novel carbon monoxide-oxidizing members of Halobacteria from salione crusts and soils.</title>
        <authorList>
            <person name="Myers M.R."/>
            <person name="King G.M."/>
        </authorList>
    </citation>
    <scope>NUCLEOTIDE SEQUENCE [LARGE SCALE GENOMIC DNA]</scope>
    <source>
        <strain evidence="19 20">WSH3</strain>
    </source>
</reference>
<dbReference type="SMART" id="SM00091">
    <property type="entry name" value="PAS"/>
    <property type="match status" value="2"/>
</dbReference>
<dbReference type="CDD" id="cd00075">
    <property type="entry name" value="HATPase"/>
    <property type="match status" value="1"/>
</dbReference>
<keyword evidence="13" id="KW-0472">Membrane</keyword>
<dbReference type="CDD" id="cd00130">
    <property type="entry name" value="PAS"/>
    <property type="match status" value="2"/>
</dbReference>
<dbReference type="Gene3D" id="3.30.450.20">
    <property type="entry name" value="PAS domain"/>
    <property type="match status" value="3"/>
</dbReference>
<feature type="domain" description="PAC" evidence="17">
    <location>
        <begin position="393"/>
        <end position="448"/>
    </location>
</feature>
<dbReference type="EMBL" id="WUUT01000002">
    <property type="protein sequence ID" value="MXR51143.1"/>
    <property type="molecule type" value="Genomic_DNA"/>
</dbReference>
<feature type="domain" description="Histidine kinase" evidence="15">
    <location>
        <begin position="572"/>
        <end position="773"/>
    </location>
</feature>